<feature type="non-terminal residue" evidence="3">
    <location>
        <position position="197"/>
    </location>
</feature>
<evidence type="ECO:0000259" key="1">
    <source>
        <dbReference type="Pfam" id="PF02899"/>
    </source>
</evidence>
<name>X0T974_9ZZZZ</name>
<feature type="non-terminal residue" evidence="3">
    <location>
        <position position="1"/>
    </location>
</feature>
<reference evidence="3" key="1">
    <citation type="journal article" date="2014" name="Front. Microbiol.">
        <title>High frequency of phylogenetically diverse reductive dehalogenase-homologous genes in deep subseafloor sedimentary metagenomes.</title>
        <authorList>
            <person name="Kawai M."/>
            <person name="Futagami T."/>
            <person name="Toyoda A."/>
            <person name="Takaki Y."/>
            <person name="Nishi S."/>
            <person name="Hori S."/>
            <person name="Arai W."/>
            <person name="Tsubouchi T."/>
            <person name="Morono Y."/>
            <person name="Uchiyama I."/>
            <person name="Ito T."/>
            <person name="Fujiyama A."/>
            <person name="Inagaki F."/>
            <person name="Takami H."/>
        </authorList>
    </citation>
    <scope>NUCLEOTIDE SEQUENCE</scope>
    <source>
        <strain evidence="3">Expedition CK06-06</strain>
    </source>
</reference>
<dbReference type="Pfam" id="PF02899">
    <property type="entry name" value="Phage_int_SAM_1"/>
    <property type="match status" value="1"/>
</dbReference>
<organism evidence="3">
    <name type="scientific">marine sediment metagenome</name>
    <dbReference type="NCBI Taxonomy" id="412755"/>
    <lineage>
        <taxon>unclassified sequences</taxon>
        <taxon>metagenomes</taxon>
        <taxon>ecological metagenomes</taxon>
    </lineage>
</organism>
<dbReference type="Pfam" id="PF14229">
    <property type="entry name" value="DUF4332"/>
    <property type="match status" value="1"/>
</dbReference>
<dbReference type="EMBL" id="BARS01012749">
    <property type="protein sequence ID" value="GAF89764.1"/>
    <property type="molecule type" value="Genomic_DNA"/>
</dbReference>
<evidence type="ECO:0000259" key="2">
    <source>
        <dbReference type="Pfam" id="PF14229"/>
    </source>
</evidence>
<dbReference type="SUPFAM" id="SSF158702">
    <property type="entry name" value="Sec63 N-terminal domain-like"/>
    <property type="match status" value="1"/>
</dbReference>
<gene>
    <name evidence="3" type="ORF">S01H1_22545</name>
</gene>
<dbReference type="InterPro" id="IPR004107">
    <property type="entry name" value="Integrase_SAM-like_N"/>
</dbReference>
<comment type="caution">
    <text evidence="3">The sequence shown here is derived from an EMBL/GenBank/DDBJ whole genome shotgun (WGS) entry which is preliminary data.</text>
</comment>
<feature type="domain" description="DUF4332" evidence="2">
    <location>
        <begin position="99"/>
        <end position="187"/>
    </location>
</feature>
<sequence>GRSPSAINRCSHQVGAFEAFLSEHMAKRLEDANPHDLEAYVDWIEAEPGASAKIPLWALRHYFQYASDDDLRARATELRRARIKGTQFPLGGFAGVDPGHVERLARIGVKNVDEMLEAGRTPEGRRRLSEDSGVPSEAVLEFVKLSDLARIRGIKGIRARLYKDAGVDTVEKMAGWDPADLRAMLVEWVERTGFEGI</sequence>
<feature type="domain" description="Integrase SAM-like N-terminal" evidence="1">
    <location>
        <begin position="2"/>
        <end position="66"/>
    </location>
</feature>
<proteinExistence type="predicted"/>
<evidence type="ECO:0000313" key="3">
    <source>
        <dbReference type="EMBL" id="GAF89764.1"/>
    </source>
</evidence>
<accession>X0T974</accession>
<dbReference type="AlphaFoldDB" id="X0T974"/>
<protein>
    <recommendedName>
        <fullName evidence="4">DUF4332 domain-containing protein</fullName>
    </recommendedName>
</protein>
<dbReference type="InterPro" id="IPR025567">
    <property type="entry name" value="DUF4332"/>
</dbReference>
<dbReference type="GO" id="GO:0003677">
    <property type="term" value="F:DNA binding"/>
    <property type="evidence" value="ECO:0007669"/>
    <property type="project" value="InterPro"/>
</dbReference>
<dbReference type="GO" id="GO:0015074">
    <property type="term" value="P:DNA integration"/>
    <property type="evidence" value="ECO:0007669"/>
    <property type="project" value="InterPro"/>
</dbReference>
<evidence type="ECO:0008006" key="4">
    <source>
        <dbReference type="Google" id="ProtNLM"/>
    </source>
</evidence>